<keyword evidence="2" id="KW-0812">Transmembrane</keyword>
<dbReference type="WBParaSite" id="maker-unitig_45253-snap-gene-0.2-mRNA-1">
    <property type="protein sequence ID" value="maker-unitig_45253-snap-gene-0.2-mRNA-1"/>
    <property type="gene ID" value="maker-unitig_45253-snap-gene-0.2"/>
</dbReference>
<dbReference type="SMART" id="SM01345">
    <property type="entry name" value="Rapamycin_bind"/>
    <property type="match status" value="1"/>
</dbReference>
<dbReference type="InterPro" id="IPR011009">
    <property type="entry name" value="Kinase-like_dom_sf"/>
</dbReference>
<evidence type="ECO:0000259" key="3">
    <source>
        <dbReference type="PROSITE" id="PS50290"/>
    </source>
</evidence>
<dbReference type="InterPro" id="IPR000403">
    <property type="entry name" value="PI3/4_kinase_cat_dom"/>
</dbReference>
<dbReference type="InterPro" id="IPR036940">
    <property type="entry name" value="PI3/4_kinase_cat_sf"/>
</dbReference>
<dbReference type="PANTHER" id="PTHR11139:SF9">
    <property type="entry name" value="SERINE_THREONINE-PROTEIN KINASE MTOR"/>
    <property type="match status" value="1"/>
</dbReference>
<evidence type="ECO:0000313" key="5">
    <source>
        <dbReference type="WBParaSite" id="maker-unitig_45253-snap-gene-0.2-mRNA-1"/>
    </source>
</evidence>
<evidence type="ECO:0000313" key="4">
    <source>
        <dbReference type="Proteomes" id="UP000095280"/>
    </source>
</evidence>
<dbReference type="InterPro" id="IPR036738">
    <property type="entry name" value="FRB_sf"/>
</dbReference>
<feature type="region of interest" description="Disordered" evidence="1">
    <location>
        <begin position="33"/>
        <end position="53"/>
    </location>
</feature>
<feature type="domain" description="PI3K/PI4K catalytic" evidence="3">
    <location>
        <begin position="1"/>
        <end position="443"/>
    </location>
</feature>
<dbReference type="PANTHER" id="PTHR11139">
    <property type="entry name" value="ATAXIA TELANGIECTASIA MUTATED ATM -RELATED"/>
    <property type="match status" value="1"/>
</dbReference>
<dbReference type="AlphaFoldDB" id="A0A1I8FRZ5"/>
<feature type="transmembrane region" description="Helical" evidence="2">
    <location>
        <begin position="365"/>
        <end position="386"/>
    </location>
</feature>
<dbReference type="Gene3D" id="1.20.120.150">
    <property type="entry name" value="FKBP12-rapamycin binding domain"/>
    <property type="match status" value="1"/>
</dbReference>
<proteinExistence type="predicted"/>
<dbReference type="InterPro" id="IPR050517">
    <property type="entry name" value="DDR_Repair_Kinase"/>
</dbReference>
<keyword evidence="2" id="KW-1133">Transmembrane helix</keyword>
<dbReference type="GO" id="GO:0005737">
    <property type="term" value="C:cytoplasm"/>
    <property type="evidence" value="ECO:0007669"/>
    <property type="project" value="TreeGrafter"/>
</dbReference>
<dbReference type="GO" id="GO:0044877">
    <property type="term" value="F:protein-containing complex binding"/>
    <property type="evidence" value="ECO:0007669"/>
    <property type="project" value="InterPro"/>
</dbReference>
<dbReference type="GO" id="GO:0016242">
    <property type="term" value="P:negative regulation of macroautophagy"/>
    <property type="evidence" value="ECO:0007669"/>
    <property type="project" value="TreeGrafter"/>
</dbReference>
<feature type="compositionally biased region" description="Polar residues" evidence="1">
    <location>
        <begin position="33"/>
        <end position="47"/>
    </location>
</feature>
<dbReference type="GO" id="GO:0005634">
    <property type="term" value="C:nucleus"/>
    <property type="evidence" value="ECO:0007669"/>
    <property type="project" value="TreeGrafter"/>
</dbReference>
<accession>A0A1I8FRZ5</accession>
<evidence type="ECO:0000256" key="2">
    <source>
        <dbReference type="SAM" id="Phobius"/>
    </source>
</evidence>
<dbReference type="SUPFAM" id="SSF56112">
    <property type="entry name" value="Protein kinase-like (PK-like)"/>
    <property type="match status" value="1"/>
</dbReference>
<dbReference type="GO" id="GO:0031932">
    <property type="term" value="C:TORC2 complex"/>
    <property type="evidence" value="ECO:0007669"/>
    <property type="project" value="TreeGrafter"/>
</dbReference>
<organism evidence="4 5">
    <name type="scientific">Macrostomum lignano</name>
    <dbReference type="NCBI Taxonomy" id="282301"/>
    <lineage>
        <taxon>Eukaryota</taxon>
        <taxon>Metazoa</taxon>
        <taxon>Spiralia</taxon>
        <taxon>Lophotrochozoa</taxon>
        <taxon>Platyhelminthes</taxon>
        <taxon>Rhabditophora</taxon>
        <taxon>Macrostomorpha</taxon>
        <taxon>Macrostomida</taxon>
        <taxon>Macrostomidae</taxon>
        <taxon>Macrostomum</taxon>
    </lineage>
</organism>
<keyword evidence="4" id="KW-1185">Reference proteome</keyword>
<dbReference type="GO" id="GO:0031931">
    <property type="term" value="C:TORC1 complex"/>
    <property type="evidence" value="ECO:0007669"/>
    <property type="project" value="TreeGrafter"/>
</dbReference>
<dbReference type="SUPFAM" id="SSF47212">
    <property type="entry name" value="FKBP12-rapamycin-binding domain of FKBP-rapamycin-associated protein (FRAP)"/>
    <property type="match status" value="1"/>
</dbReference>
<dbReference type="Proteomes" id="UP000095280">
    <property type="component" value="Unplaced"/>
</dbReference>
<evidence type="ECO:0000256" key="1">
    <source>
        <dbReference type="SAM" id="MobiDB-lite"/>
    </source>
</evidence>
<dbReference type="GO" id="GO:0004674">
    <property type="term" value="F:protein serine/threonine kinase activity"/>
    <property type="evidence" value="ECO:0007669"/>
    <property type="project" value="TreeGrafter"/>
</dbReference>
<keyword evidence="2" id="KW-0472">Membrane</keyword>
<dbReference type="Gene3D" id="1.10.1070.11">
    <property type="entry name" value="Phosphatidylinositol 3-/4-kinase, catalytic domain"/>
    <property type="match status" value="1"/>
</dbReference>
<dbReference type="PROSITE" id="PS50290">
    <property type="entry name" value="PI3_4_KINASE_3"/>
    <property type="match status" value="1"/>
</dbReference>
<name>A0A1I8FRZ5_9PLAT</name>
<protein>
    <submittedName>
        <fullName evidence="5">PI3K/PI4K catalytic domain-containing protein</fullName>
    </submittedName>
</protein>
<reference evidence="5" key="1">
    <citation type="submission" date="2016-11" db="UniProtKB">
        <authorList>
            <consortium name="WormBaseParasite"/>
        </authorList>
    </citation>
    <scope>IDENTIFICATION</scope>
</reference>
<dbReference type="GO" id="GO:0031929">
    <property type="term" value="P:TOR signaling"/>
    <property type="evidence" value="ECO:0007669"/>
    <property type="project" value="TreeGrafter"/>
</dbReference>
<sequence>YAKHLWVLRPESGSNQPALRQLIRQLVAHQDSAGQSGGSMTANSPPTVANAALPDAALGGGAAGSGGGQQQSALNTRRMIKIFSCLPPEQWRGGLFGAEDQIVQAVNDMDCTRIDWRNWLLVIQQMLARIDSRLGTWSMLKIVNILVEVGKAHPQAMNQSVDSCASNLAALSVGAGTATKFCTTWRATRPRLVSEGFMLNEELIRLAITWAEMVADAGRFCSPLHELMTEAARDPARDCLSTRKYARELQECLELCAPNISAGRHMQELNVAWDIYYNIFRRLGKQLSSTPGKLPAQTGNWPCRAPLPAPKARLFALPALKPTLKLINSKQKPRILTVNGSDGHGYTVLIESYGFERRTNYIRSLATMSMVGYILGLAIGTLEYYAKSRHWQNCSHRFWWTCFEVAMHREKFPTNRCHFRLTRMLIKALEVTGIEGCFRQTCI</sequence>